<comment type="caution">
    <text evidence="2">The sequence shown here is derived from an EMBL/GenBank/DDBJ whole genome shotgun (WGS) entry which is preliminary data.</text>
</comment>
<dbReference type="RefSeq" id="WP_208110754.1">
    <property type="nucleotide sequence ID" value="NZ_SNXW01000005.1"/>
</dbReference>
<dbReference type="Proteomes" id="UP000294593">
    <property type="component" value="Unassembled WGS sequence"/>
</dbReference>
<feature type="signal peptide" evidence="1">
    <location>
        <begin position="1"/>
        <end position="28"/>
    </location>
</feature>
<dbReference type="InterPro" id="IPR010727">
    <property type="entry name" value="DUF1302"/>
</dbReference>
<keyword evidence="1" id="KW-0732">Signal</keyword>
<sequence>MNLNRARMPRLSASALAVMASMLTPVWAAAIDTGVPELKVRWDNTFKYGAGFRLKDPSQSVAASAEQPNVDAGDLAFKRGLINNRIDVLSELDAAYKNVGLRVSGAAWYDSVYRQNSNDYPAGGAPNTLSAANGGPNNVFTPQTRRLMGQKSEFSDAFVYGSTELGDSKLSVRAGRHTQLYGETLFLGANGIAYAQAPVDLIKAFSQPTAQFKEIALPVNQVSSNLQVNSKLSVGAYYQLEWRPIRLPATGSYFSPADFVGDGANLLLLPSGAAPRTADRKGSKGGQYGMQVRFKVGDVDYGLYAAQFDEKLPVPVVDLTTGTYALYYQRKVKTFGASLSTVIGETNVAAEISTRRDTPLAPLGDLVLTLNPTANNQGNTPYALGNTLHITCRPSP</sequence>
<keyword evidence="3" id="KW-1185">Reference proteome</keyword>
<reference evidence="2 3" key="1">
    <citation type="submission" date="2019-03" db="EMBL/GenBank/DDBJ databases">
        <title>Genomic Encyclopedia of Type Strains, Phase IV (KMG-IV): sequencing the most valuable type-strain genomes for metagenomic binning, comparative biology and taxonomic classification.</title>
        <authorList>
            <person name="Goeker M."/>
        </authorList>
    </citation>
    <scope>NUCLEOTIDE SEQUENCE [LARGE SCALE GENOMIC DNA]</scope>
    <source>
        <strain evidence="2 3">DSM 11901</strain>
    </source>
</reference>
<dbReference type="AlphaFoldDB" id="A0A4R6RAH5"/>
<evidence type="ECO:0000256" key="1">
    <source>
        <dbReference type="SAM" id="SignalP"/>
    </source>
</evidence>
<name>A0A4R6RAH5_9BURK</name>
<organism evidence="2 3">
    <name type="scientific">Aquabacterium commune</name>
    <dbReference type="NCBI Taxonomy" id="70586"/>
    <lineage>
        <taxon>Bacteria</taxon>
        <taxon>Pseudomonadati</taxon>
        <taxon>Pseudomonadota</taxon>
        <taxon>Betaproteobacteria</taxon>
        <taxon>Burkholderiales</taxon>
        <taxon>Aquabacterium</taxon>
    </lineage>
</organism>
<proteinExistence type="predicted"/>
<feature type="chain" id="PRO_5020537146" evidence="1">
    <location>
        <begin position="29"/>
        <end position="396"/>
    </location>
</feature>
<evidence type="ECO:0000313" key="3">
    <source>
        <dbReference type="Proteomes" id="UP000294593"/>
    </source>
</evidence>
<dbReference type="Pfam" id="PF06980">
    <property type="entry name" value="DUF1302"/>
    <property type="match status" value="1"/>
</dbReference>
<dbReference type="EMBL" id="SNXW01000005">
    <property type="protein sequence ID" value="TDP82964.1"/>
    <property type="molecule type" value="Genomic_DNA"/>
</dbReference>
<gene>
    <name evidence="2" type="ORF">EV672_105151</name>
</gene>
<accession>A0A4R6RAH5</accession>
<evidence type="ECO:0000313" key="2">
    <source>
        <dbReference type="EMBL" id="TDP82964.1"/>
    </source>
</evidence>
<protein>
    <submittedName>
        <fullName evidence="2">Uncharacterized protein DUF1302</fullName>
    </submittedName>
</protein>